<dbReference type="Proteomes" id="UP001519332">
    <property type="component" value="Unassembled WGS sequence"/>
</dbReference>
<keyword evidence="1" id="KW-0472">Membrane</keyword>
<feature type="domain" description="Phosphatidic acid phosphatase type 2/haloperoxidase" evidence="2">
    <location>
        <begin position="76"/>
        <end position="141"/>
    </location>
</feature>
<dbReference type="InterPro" id="IPR036938">
    <property type="entry name" value="PAP2/HPO_sf"/>
</dbReference>
<dbReference type="SUPFAM" id="SSF48317">
    <property type="entry name" value="Acid phosphatase/Vanadium-dependent haloperoxidase"/>
    <property type="match status" value="1"/>
</dbReference>
<dbReference type="EMBL" id="JAGINW010000001">
    <property type="protein sequence ID" value="MBP2325507.1"/>
    <property type="molecule type" value="Genomic_DNA"/>
</dbReference>
<feature type="transmembrane region" description="Helical" evidence="1">
    <location>
        <begin position="122"/>
        <end position="141"/>
    </location>
</feature>
<keyword evidence="4" id="KW-1185">Reference proteome</keyword>
<evidence type="ECO:0000256" key="1">
    <source>
        <dbReference type="SAM" id="Phobius"/>
    </source>
</evidence>
<feature type="transmembrane region" description="Helical" evidence="1">
    <location>
        <begin position="84"/>
        <end position="110"/>
    </location>
</feature>
<name>A0ABS4TM52_9PSEU</name>
<dbReference type="Pfam" id="PF01569">
    <property type="entry name" value="PAP2"/>
    <property type="match status" value="1"/>
</dbReference>
<sequence length="143" mass="15147">MAVILHGVKQGKWDDHHVTTREHRMVPLLATLASVTGGWVILALGGAPRQMLAMSISFFVSLLATLAITFGLKWKVSLHSAVASGGMVVLAVTFGPWLWLTGGLVALIGWSRVALKDHTTGQVVGGVLVGALVGGLLFWLLSR</sequence>
<proteinExistence type="predicted"/>
<evidence type="ECO:0000313" key="3">
    <source>
        <dbReference type="EMBL" id="MBP2325507.1"/>
    </source>
</evidence>
<keyword evidence="1" id="KW-1133">Transmembrane helix</keyword>
<feature type="transmembrane region" description="Helical" evidence="1">
    <location>
        <begin position="51"/>
        <end position="72"/>
    </location>
</feature>
<evidence type="ECO:0000313" key="4">
    <source>
        <dbReference type="Proteomes" id="UP001519332"/>
    </source>
</evidence>
<dbReference type="Gene3D" id="1.20.144.10">
    <property type="entry name" value="Phosphatidic acid phosphatase type 2/haloperoxidase"/>
    <property type="match status" value="1"/>
</dbReference>
<evidence type="ECO:0000259" key="2">
    <source>
        <dbReference type="Pfam" id="PF01569"/>
    </source>
</evidence>
<accession>A0ABS4TM52</accession>
<feature type="transmembrane region" description="Helical" evidence="1">
    <location>
        <begin position="26"/>
        <end position="45"/>
    </location>
</feature>
<keyword evidence="1" id="KW-0812">Transmembrane</keyword>
<comment type="caution">
    <text evidence="3">The sequence shown here is derived from an EMBL/GenBank/DDBJ whole genome shotgun (WGS) entry which is preliminary data.</text>
</comment>
<organism evidence="3 4">
    <name type="scientific">Kibdelosporangium banguiense</name>
    <dbReference type="NCBI Taxonomy" id="1365924"/>
    <lineage>
        <taxon>Bacteria</taxon>
        <taxon>Bacillati</taxon>
        <taxon>Actinomycetota</taxon>
        <taxon>Actinomycetes</taxon>
        <taxon>Pseudonocardiales</taxon>
        <taxon>Pseudonocardiaceae</taxon>
        <taxon>Kibdelosporangium</taxon>
    </lineage>
</organism>
<reference evidence="3 4" key="1">
    <citation type="submission" date="2021-03" db="EMBL/GenBank/DDBJ databases">
        <title>Sequencing the genomes of 1000 actinobacteria strains.</title>
        <authorList>
            <person name="Klenk H.-P."/>
        </authorList>
    </citation>
    <scope>NUCLEOTIDE SEQUENCE [LARGE SCALE GENOMIC DNA]</scope>
    <source>
        <strain evidence="3 4">DSM 46670</strain>
    </source>
</reference>
<dbReference type="RefSeq" id="WP_307855307.1">
    <property type="nucleotide sequence ID" value="NZ_JAGINW010000001.1"/>
</dbReference>
<protein>
    <submittedName>
        <fullName evidence="3">Membrane-associated phospholipid phosphatase</fullName>
    </submittedName>
</protein>
<dbReference type="InterPro" id="IPR000326">
    <property type="entry name" value="PAP2/HPO"/>
</dbReference>
<gene>
    <name evidence="3" type="ORF">JOF56_005892</name>
</gene>